<dbReference type="OrthoDB" id="7345733at2"/>
<dbReference type="AlphaFoldDB" id="A0A4R2PIM1"/>
<feature type="domain" description="YdbS-like PH" evidence="3">
    <location>
        <begin position="98"/>
        <end position="157"/>
    </location>
</feature>
<keyword evidence="5" id="KW-1185">Reference proteome</keyword>
<dbReference type="InParanoid" id="A0A4R2PIM1"/>
<evidence type="ECO:0000256" key="1">
    <source>
        <dbReference type="SAM" id="MobiDB-lite"/>
    </source>
</evidence>
<dbReference type="EMBL" id="SLXO01000004">
    <property type="protein sequence ID" value="TCP35323.1"/>
    <property type="molecule type" value="Genomic_DNA"/>
</dbReference>
<dbReference type="Proteomes" id="UP000295399">
    <property type="component" value="Unassembled WGS sequence"/>
</dbReference>
<feature type="transmembrane region" description="Helical" evidence="2">
    <location>
        <begin position="68"/>
        <end position="94"/>
    </location>
</feature>
<gene>
    <name evidence="4" type="ORF">EV659_104174</name>
</gene>
<accession>A0A4R2PIM1</accession>
<comment type="caution">
    <text evidence="4">The sequence shown here is derived from an EMBL/GenBank/DDBJ whole genome shotgun (WGS) entry which is preliminary data.</text>
</comment>
<dbReference type="Pfam" id="PF03703">
    <property type="entry name" value="bPH_2"/>
    <property type="match status" value="1"/>
</dbReference>
<evidence type="ECO:0000256" key="2">
    <source>
        <dbReference type="SAM" id="Phobius"/>
    </source>
</evidence>
<dbReference type="InterPro" id="IPR005182">
    <property type="entry name" value="YdbS-like_PH"/>
</dbReference>
<feature type="region of interest" description="Disordered" evidence="1">
    <location>
        <begin position="211"/>
        <end position="234"/>
    </location>
</feature>
<organism evidence="4 5">
    <name type="scientific">Rhodothalassium salexigens DSM 2132</name>
    <dbReference type="NCBI Taxonomy" id="1188247"/>
    <lineage>
        <taxon>Bacteria</taxon>
        <taxon>Pseudomonadati</taxon>
        <taxon>Pseudomonadota</taxon>
        <taxon>Alphaproteobacteria</taxon>
        <taxon>Rhodothalassiales</taxon>
        <taxon>Rhodothalassiaceae</taxon>
        <taxon>Rhodothalassium</taxon>
    </lineage>
</organism>
<dbReference type="InterPro" id="IPR054839">
    <property type="entry name" value="puhB_PGC"/>
</dbReference>
<evidence type="ECO:0000313" key="4">
    <source>
        <dbReference type="EMBL" id="TCP35323.1"/>
    </source>
</evidence>
<keyword evidence="2" id="KW-0472">Membrane</keyword>
<sequence length="234" mass="25120">MTHHDDDHYEPVRGLPELPPEGEKILWQGAPHWSAIALRVFHIRAVAIYFAVLVVWRLVASLSDGLGMIAAATSAAIILAPAVLGLGLLAFLAWTIAKTTVYTVTNRRVAIRAGVAVSKTVNLPFKIIESAALKTHGDGTTDLPLTLVEGNKPAYLLLWPHVRPRQYRAVQPMLRGLINGDYVARLLSAALCEYHDLDPETACAPTAEADAVNTTTKAPAKPASDKPRAVAAAS</sequence>
<keyword evidence="2" id="KW-0812">Transmembrane</keyword>
<reference evidence="4 5" key="1">
    <citation type="submission" date="2019-03" db="EMBL/GenBank/DDBJ databases">
        <title>Genomic Encyclopedia of Type Strains, Phase IV (KMG-IV): sequencing the most valuable type-strain genomes for metagenomic binning, comparative biology and taxonomic classification.</title>
        <authorList>
            <person name="Goeker M."/>
        </authorList>
    </citation>
    <scope>NUCLEOTIDE SEQUENCE [LARGE SCALE GENOMIC DNA]</scope>
    <source>
        <strain evidence="4 5">DSM 2132</strain>
    </source>
</reference>
<evidence type="ECO:0000313" key="5">
    <source>
        <dbReference type="Proteomes" id="UP000295399"/>
    </source>
</evidence>
<protein>
    <submittedName>
        <fullName evidence="4">PH (Pleckstrin Homology) domain-containing protein</fullName>
    </submittedName>
</protein>
<proteinExistence type="predicted"/>
<dbReference type="RefSeq" id="WP_132708221.1">
    <property type="nucleotide sequence ID" value="NZ_JACIGF010000004.1"/>
</dbReference>
<dbReference type="NCBIfam" id="NF040894">
    <property type="entry name" value="puhB_PGC"/>
    <property type="match status" value="1"/>
</dbReference>
<feature type="transmembrane region" description="Helical" evidence="2">
    <location>
        <begin position="36"/>
        <end position="56"/>
    </location>
</feature>
<name>A0A4R2PIM1_RHOSA</name>
<evidence type="ECO:0000259" key="3">
    <source>
        <dbReference type="Pfam" id="PF03703"/>
    </source>
</evidence>
<keyword evidence="2" id="KW-1133">Transmembrane helix</keyword>